<reference evidence="1 2" key="1">
    <citation type="submission" date="2016-01" db="EMBL/GenBank/DDBJ databases">
        <authorList>
            <person name="Regsiter A."/>
            <person name="william w."/>
        </authorList>
    </citation>
    <scope>NUCLEOTIDE SEQUENCE [LARGE SCALE GENOMIC DNA]</scope>
    <source>
        <strain evidence="1 2">B6</strain>
    </source>
</reference>
<dbReference type="EMBL" id="FCNL01000042">
    <property type="protein sequence ID" value="CVI25193.1"/>
    <property type="molecule type" value="Genomic_DNA"/>
</dbReference>
<organism evidence="1 2">
    <name type="scientific">Agrobacterium tumefaciens str. B6</name>
    <dbReference type="NCBI Taxonomy" id="1183423"/>
    <lineage>
        <taxon>Bacteria</taxon>
        <taxon>Pseudomonadati</taxon>
        <taxon>Pseudomonadota</taxon>
        <taxon>Alphaproteobacteria</taxon>
        <taxon>Hyphomicrobiales</taxon>
        <taxon>Rhizobiaceae</taxon>
        <taxon>Rhizobium/Agrobacterium group</taxon>
        <taxon>Agrobacterium</taxon>
        <taxon>Agrobacterium tumefaciens complex</taxon>
    </lineage>
</organism>
<dbReference type="Proteomes" id="UP000192074">
    <property type="component" value="Unassembled WGS sequence"/>
</dbReference>
<gene>
    <name evidence="1" type="ORF">AGR4A_pAt30008</name>
</gene>
<name>A0A822VBA4_AGRTU</name>
<sequence length="227" mass="25849">MDGFPFREVVLPIATAGPFLVFFSEMRKERTVALWPNCRRKRMVVCLSIVTHDLNALLDHPVGGRRYETGAIREVVTVFVFLVPARINDQHVTFSNGVTARLLQVVVGDRLPLLLRDRNDNAGAEEVWKWDFVNERRSLDNVRWRINVRCYVHRCRDGLRKNAGFCHVMHALDANIFEVRPVGALVPEAMREIVELDPHGVIEVILKFDPTDSNGHTEILLASRCGA</sequence>
<protein>
    <submittedName>
        <fullName evidence="1">Uncharacterized protein</fullName>
    </submittedName>
</protein>
<evidence type="ECO:0000313" key="2">
    <source>
        <dbReference type="Proteomes" id="UP000192074"/>
    </source>
</evidence>
<evidence type="ECO:0000313" key="1">
    <source>
        <dbReference type="EMBL" id="CVI25193.1"/>
    </source>
</evidence>
<proteinExistence type="predicted"/>
<comment type="caution">
    <text evidence="1">The sequence shown here is derived from an EMBL/GenBank/DDBJ whole genome shotgun (WGS) entry which is preliminary data.</text>
</comment>
<dbReference type="AlphaFoldDB" id="A0A822VBA4"/>
<accession>A0A822VBA4</accession>